<organism evidence="2 3">
    <name type="scientific">Acanthopleuribacter pedis</name>
    <dbReference type="NCBI Taxonomy" id="442870"/>
    <lineage>
        <taxon>Bacteria</taxon>
        <taxon>Pseudomonadati</taxon>
        <taxon>Acidobacteriota</taxon>
        <taxon>Holophagae</taxon>
        <taxon>Acanthopleuribacterales</taxon>
        <taxon>Acanthopleuribacteraceae</taxon>
        <taxon>Acanthopleuribacter</taxon>
    </lineage>
</organism>
<dbReference type="Gene3D" id="3.40.50.2000">
    <property type="entry name" value="Glycogen Phosphorylase B"/>
    <property type="match status" value="1"/>
</dbReference>
<accession>A0A8J7QE97</accession>
<reference evidence="2" key="1">
    <citation type="submission" date="2021-03" db="EMBL/GenBank/DDBJ databases">
        <authorList>
            <person name="Wang G."/>
        </authorList>
    </citation>
    <scope>NUCLEOTIDE SEQUENCE</scope>
    <source>
        <strain evidence="2">KCTC 12899</strain>
    </source>
</reference>
<name>A0A8J7QE97_9BACT</name>
<dbReference type="GO" id="GO:0016757">
    <property type="term" value="F:glycosyltransferase activity"/>
    <property type="evidence" value="ECO:0007669"/>
    <property type="project" value="InterPro"/>
</dbReference>
<protein>
    <submittedName>
        <fullName evidence="2">Glycosyltransferase family 4 protein</fullName>
    </submittedName>
</protein>
<dbReference type="AlphaFoldDB" id="A0A8J7QE97"/>
<dbReference type="RefSeq" id="WP_207857644.1">
    <property type="nucleotide sequence ID" value="NZ_JAFREP010000004.1"/>
</dbReference>
<keyword evidence="3" id="KW-1185">Reference proteome</keyword>
<gene>
    <name evidence="2" type="ORF">J3U88_06285</name>
</gene>
<dbReference type="InterPro" id="IPR001296">
    <property type="entry name" value="Glyco_trans_1"/>
</dbReference>
<dbReference type="SUPFAM" id="SSF53756">
    <property type="entry name" value="UDP-Glycosyltransferase/glycogen phosphorylase"/>
    <property type="match status" value="1"/>
</dbReference>
<dbReference type="PANTHER" id="PTHR12526:SF630">
    <property type="entry name" value="GLYCOSYLTRANSFERASE"/>
    <property type="match status" value="1"/>
</dbReference>
<dbReference type="Proteomes" id="UP000664417">
    <property type="component" value="Unassembled WGS sequence"/>
</dbReference>
<proteinExistence type="predicted"/>
<evidence type="ECO:0000259" key="1">
    <source>
        <dbReference type="Pfam" id="PF00534"/>
    </source>
</evidence>
<dbReference type="EMBL" id="JAFREP010000004">
    <property type="protein sequence ID" value="MBO1318065.1"/>
    <property type="molecule type" value="Genomic_DNA"/>
</dbReference>
<evidence type="ECO:0000313" key="2">
    <source>
        <dbReference type="EMBL" id="MBO1318065.1"/>
    </source>
</evidence>
<sequence length="320" mass="36717">MTPPRIISFCAHQPYLFQFKALDWQLDLVEISGHQRFLQNWSDSVRPLPEGWRLISWDEGKAGLEAGAYQLAIAHNISDFIDFLPYPVKRILVMHTSLHSRFTEDESDMTPDQYRMQFAELVFRGQGEMVFISEHKMVDWNLRGHLIKTYVDLDDYQDWRGENAAVLRVANHLVERGEILDYPAHQTLTEGFPATLIGHNPSLPEARTAASWDDLRQAYRDHRVYLHTAKVGLEDGFNFAMLEAMATGMPVVATAHPSSPIQDGVNGFISADLGLLRERIKLLLDNPELAREMGKMARRTVKTLFPKQRYIMAWQSLLPQ</sequence>
<dbReference type="PANTHER" id="PTHR12526">
    <property type="entry name" value="GLYCOSYLTRANSFERASE"/>
    <property type="match status" value="1"/>
</dbReference>
<feature type="domain" description="Glycosyl transferase family 1" evidence="1">
    <location>
        <begin position="211"/>
        <end position="299"/>
    </location>
</feature>
<dbReference type="Pfam" id="PF00534">
    <property type="entry name" value="Glycos_transf_1"/>
    <property type="match status" value="1"/>
</dbReference>
<evidence type="ECO:0000313" key="3">
    <source>
        <dbReference type="Proteomes" id="UP000664417"/>
    </source>
</evidence>
<comment type="caution">
    <text evidence="2">The sequence shown here is derived from an EMBL/GenBank/DDBJ whole genome shotgun (WGS) entry which is preliminary data.</text>
</comment>